<comment type="caution">
    <text evidence="3">The sequence shown here is derived from an EMBL/GenBank/DDBJ whole genome shotgun (WGS) entry which is preliminary data.</text>
</comment>
<dbReference type="InterPro" id="IPR001509">
    <property type="entry name" value="Epimerase_deHydtase"/>
</dbReference>
<dbReference type="Pfam" id="PF01370">
    <property type="entry name" value="Epimerase"/>
    <property type="match status" value="1"/>
</dbReference>
<evidence type="ECO:0000259" key="2">
    <source>
        <dbReference type="Pfam" id="PF01370"/>
    </source>
</evidence>
<gene>
    <name evidence="3" type="ORF">ENV62_08025</name>
</gene>
<evidence type="ECO:0000256" key="1">
    <source>
        <dbReference type="ARBA" id="ARBA00007637"/>
    </source>
</evidence>
<dbReference type="PANTHER" id="PTHR43000">
    <property type="entry name" value="DTDP-D-GLUCOSE 4,6-DEHYDRATASE-RELATED"/>
    <property type="match status" value="1"/>
</dbReference>
<dbReference type="InterPro" id="IPR036291">
    <property type="entry name" value="NAD(P)-bd_dom_sf"/>
</dbReference>
<dbReference type="Gene3D" id="3.40.50.720">
    <property type="entry name" value="NAD(P)-binding Rossmann-like Domain"/>
    <property type="match status" value="1"/>
</dbReference>
<proteinExistence type="inferred from homology"/>
<organism evidence="3">
    <name type="scientific">Desulfobacca acetoxidans</name>
    <dbReference type="NCBI Taxonomy" id="60893"/>
    <lineage>
        <taxon>Bacteria</taxon>
        <taxon>Pseudomonadati</taxon>
        <taxon>Thermodesulfobacteriota</taxon>
        <taxon>Desulfobaccia</taxon>
        <taxon>Desulfobaccales</taxon>
        <taxon>Desulfobaccaceae</taxon>
        <taxon>Desulfobacca</taxon>
    </lineage>
</organism>
<reference evidence="3" key="1">
    <citation type="journal article" date="2020" name="mSystems">
        <title>Genome- and Community-Level Interaction Insights into Carbon Utilization and Element Cycling Functions of Hydrothermarchaeota in Hydrothermal Sediment.</title>
        <authorList>
            <person name="Zhou Z."/>
            <person name="Liu Y."/>
            <person name="Xu W."/>
            <person name="Pan J."/>
            <person name="Luo Z.H."/>
            <person name="Li M."/>
        </authorList>
    </citation>
    <scope>NUCLEOTIDE SEQUENCE [LARGE SCALE GENOMIC DNA]</scope>
    <source>
        <strain evidence="3">SpSt-776</strain>
    </source>
</reference>
<feature type="domain" description="NAD-dependent epimerase/dehydratase" evidence="2">
    <location>
        <begin position="4"/>
        <end position="236"/>
    </location>
</feature>
<protein>
    <submittedName>
        <fullName evidence="3">NAD-dependent epimerase/dehydratase family protein</fullName>
    </submittedName>
</protein>
<sequence length="308" mass="33928">MERILVTGGAGFIGSHVAQALVAKGHEVAVVDNLSTGRREFVPANTRFFPYDIKDKDAFDLILHWRPQVLIHHAAQMSVRRSVEDPVFDAQENIVGSLNLFQAAVRAGVEKIIFASTGGAIYGDQAPIPTRETDRALPECPYGVAKLAIEHYLHFYHREYGIIPISLRYANVYGPRQNGLGEAGVVAIFIEKFLAGQQPVINGDGLQTRDFVYVGDVVAANLRALEYPRPGIFNIGTGRETDILTIYLKLQQITGSALSPVHGPAKPGEQRRSALDARLAFQELGWQPRVTLDDGLLQTVAAFRNFRL</sequence>
<name>A0A7C3SJD1_9BACT</name>
<dbReference type="Gene3D" id="3.90.25.10">
    <property type="entry name" value="UDP-galactose 4-epimerase, domain 1"/>
    <property type="match status" value="1"/>
</dbReference>
<dbReference type="SUPFAM" id="SSF51735">
    <property type="entry name" value="NAD(P)-binding Rossmann-fold domains"/>
    <property type="match status" value="1"/>
</dbReference>
<evidence type="ECO:0000313" key="3">
    <source>
        <dbReference type="EMBL" id="HGB15163.1"/>
    </source>
</evidence>
<comment type="similarity">
    <text evidence="1">Belongs to the NAD(P)-dependent epimerase/dehydratase family.</text>
</comment>
<accession>A0A7C3SJD1</accession>
<dbReference type="EMBL" id="DTHB01000050">
    <property type="protein sequence ID" value="HGB15163.1"/>
    <property type="molecule type" value="Genomic_DNA"/>
</dbReference>
<dbReference type="AlphaFoldDB" id="A0A7C3SJD1"/>